<protein>
    <submittedName>
        <fullName evidence="3">Uncharacterized protein</fullName>
    </submittedName>
</protein>
<feature type="signal peptide" evidence="2">
    <location>
        <begin position="1"/>
        <end position="21"/>
    </location>
</feature>
<sequence>MMIFRYYVLAVLALLLCFVQAAPVQSVMNSAVEPTASGESFLPLTRVTTGAKAFLDAFQSYSRRLASSSSNYSSAPARHRLGRRRHP</sequence>
<keyword evidence="4" id="KW-1185">Reference proteome</keyword>
<evidence type="ECO:0000256" key="1">
    <source>
        <dbReference type="SAM" id="MobiDB-lite"/>
    </source>
</evidence>
<reference evidence="3" key="1">
    <citation type="submission" date="2020-11" db="EMBL/GenBank/DDBJ databases">
        <authorList>
            <consortium name="DOE Joint Genome Institute"/>
            <person name="Ahrendt S."/>
            <person name="Riley R."/>
            <person name="Andreopoulos W."/>
            <person name="LaButti K."/>
            <person name="Pangilinan J."/>
            <person name="Ruiz-duenas F.J."/>
            <person name="Barrasa J.M."/>
            <person name="Sanchez-Garcia M."/>
            <person name="Camarero S."/>
            <person name="Miyauchi S."/>
            <person name="Serrano A."/>
            <person name="Linde D."/>
            <person name="Babiker R."/>
            <person name="Drula E."/>
            <person name="Ayuso-Fernandez I."/>
            <person name="Pacheco R."/>
            <person name="Padilla G."/>
            <person name="Ferreira P."/>
            <person name="Barriuso J."/>
            <person name="Kellner H."/>
            <person name="Castanera R."/>
            <person name="Alfaro M."/>
            <person name="Ramirez L."/>
            <person name="Pisabarro A.G."/>
            <person name="Kuo A."/>
            <person name="Tritt A."/>
            <person name="Lipzen A."/>
            <person name="He G."/>
            <person name="Yan M."/>
            <person name="Ng V."/>
            <person name="Cullen D."/>
            <person name="Martin F."/>
            <person name="Rosso M.-N."/>
            <person name="Henrissat B."/>
            <person name="Hibbett D."/>
            <person name="Martinez A.T."/>
            <person name="Grigoriev I.V."/>
        </authorList>
    </citation>
    <scope>NUCLEOTIDE SEQUENCE</scope>
    <source>
        <strain evidence="3">AH 44721</strain>
    </source>
</reference>
<name>A0A9P5NKJ0_GYMJU</name>
<comment type="caution">
    <text evidence="3">The sequence shown here is derived from an EMBL/GenBank/DDBJ whole genome shotgun (WGS) entry which is preliminary data.</text>
</comment>
<feature type="compositionally biased region" description="Basic residues" evidence="1">
    <location>
        <begin position="77"/>
        <end position="87"/>
    </location>
</feature>
<accession>A0A9P5NKJ0</accession>
<evidence type="ECO:0000256" key="2">
    <source>
        <dbReference type="SAM" id="SignalP"/>
    </source>
</evidence>
<organism evidence="3 4">
    <name type="scientific">Gymnopilus junonius</name>
    <name type="common">Spectacular rustgill mushroom</name>
    <name type="synonym">Gymnopilus spectabilis subsp. junonius</name>
    <dbReference type="NCBI Taxonomy" id="109634"/>
    <lineage>
        <taxon>Eukaryota</taxon>
        <taxon>Fungi</taxon>
        <taxon>Dikarya</taxon>
        <taxon>Basidiomycota</taxon>
        <taxon>Agaricomycotina</taxon>
        <taxon>Agaricomycetes</taxon>
        <taxon>Agaricomycetidae</taxon>
        <taxon>Agaricales</taxon>
        <taxon>Agaricineae</taxon>
        <taxon>Hymenogastraceae</taxon>
        <taxon>Gymnopilus</taxon>
    </lineage>
</organism>
<evidence type="ECO:0000313" key="4">
    <source>
        <dbReference type="Proteomes" id="UP000724874"/>
    </source>
</evidence>
<dbReference type="EMBL" id="JADNYJ010000067">
    <property type="protein sequence ID" value="KAF8893168.1"/>
    <property type="molecule type" value="Genomic_DNA"/>
</dbReference>
<proteinExistence type="predicted"/>
<gene>
    <name evidence="3" type="ORF">CPB84DRAFT_1783339</name>
</gene>
<keyword evidence="2" id="KW-0732">Signal</keyword>
<feature type="region of interest" description="Disordered" evidence="1">
    <location>
        <begin position="66"/>
        <end position="87"/>
    </location>
</feature>
<dbReference type="Proteomes" id="UP000724874">
    <property type="component" value="Unassembled WGS sequence"/>
</dbReference>
<dbReference type="AlphaFoldDB" id="A0A9P5NKJ0"/>
<feature type="chain" id="PRO_5040406066" evidence="2">
    <location>
        <begin position="22"/>
        <end position="87"/>
    </location>
</feature>
<feature type="compositionally biased region" description="Low complexity" evidence="1">
    <location>
        <begin position="66"/>
        <end position="75"/>
    </location>
</feature>
<evidence type="ECO:0000313" key="3">
    <source>
        <dbReference type="EMBL" id="KAF8893168.1"/>
    </source>
</evidence>